<comment type="catalytic activity">
    <reaction evidence="4">
        <text>N-terminal L-glutamyl-[protein] + L-leucyl-tRNA(Leu) = N-terminal L-leucyl-L-glutamyl-[protein] + tRNA(Leu) + H(+)</text>
        <dbReference type="Rhea" id="RHEA:50412"/>
        <dbReference type="Rhea" id="RHEA-COMP:9613"/>
        <dbReference type="Rhea" id="RHEA-COMP:9622"/>
        <dbReference type="Rhea" id="RHEA-COMP:12664"/>
        <dbReference type="Rhea" id="RHEA-COMP:12668"/>
        <dbReference type="ChEBI" id="CHEBI:15378"/>
        <dbReference type="ChEBI" id="CHEBI:64721"/>
        <dbReference type="ChEBI" id="CHEBI:78442"/>
        <dbReference type="ChEBI" id="CHEBI:78494"/>
        <dbReference type="ChEBI" id="CHEBI:133041"/>
        <dbReference type="EC" id="2.3.2.29"/>
    </reaction>
</comment>
<gene>
    <name evidence="4" type="primary">bpt</name>
    <name evidence="8" type="ORF">HND93_23410</name>
</gene>
<dbReference type="HAMAP" id="MF_00689">
    <property type="entry name" value="Bpt"/>
    <property type="match status" value="1"/>
</dbReference>
<dbReference type="GO" id="GO:0004057">
    <property type="term" value="F:arginyl-tRNA--protein transferase activity"/>
    <property type="evidence" value="ECO:0007669"/>
    <property type="project" value="UniProtKB-EC"/>
</dbReference>
<comment type="subcellular location">
    <subcellularLocation>
        <location evidence="4">Cytoplasm</location>
    </subcellularLocation>
</comment>
<dbReference type="PANTHER" id="PTHR21367">
    <property type="entry name" value="ARGININE-TRNA-PROTEIN TRANSFERASE 1"/>
    <property type="match status" value="1"/>
</dbReference>
<dbReference type="NCBIfam" id="NF002343">
    <property type="entry name" value="PRK01305.1-4"/>
    <property type="match status" value="1"/>
</dbReference>
<evidence type="ECO:0000256" key="2">
    <source>
        <dbReference type="ARBA" id="ARBA00022679"/>
    </source>
</evidence>
<evidence type="ECO:0000256" key="4">
    <source>
        <dbReference type="HAMAP-Rule" id="MF_00689"/>
    </source>
</evidence>
<dbReference type="NCBIfam" id="NF002346">
    <property type="entry name" value="PRK01305.2-3"/>
    <property type="match status" value="1"/>
</dbReference>
<dbReference type="InterPro" id="IPR007471">
    <property type="entry name" value="N-end_Aminoacyl_Trfase_N"/>
</dbReference>
<proteinExistence type="inferred from homology"/>
<dbReference type="Gene3D" id="3.40.630.30">
    <property type="match status" value="1"/>
</dbReference>
<organism evidence="8 9">
    <name type="scientific">Azospirillum oleiclasticum</name>
    <dbReference type="NCBI Taxonomy" id="2735135"/>
    <lineage>
        <taxon>Bacteria</taxon>
        <taxon>Pseudomonadati</taxon>
        <taxon>Pseudomonadota</taxon>
        <taxon>Alphaproteobacteria</taxon>
        <taxon>Rhodospirillales</taxon>
        <taxon>Azospirillaceae</taxon>
        <taxon>Azospirillum</taxon>
    </lineage>
</organism>
<sequence length="246" mass="27908">MSIIQPLHRPLQQFYRSGPMPCPYLPGRVERKLFTRLSNPFAAEVNSTLSRAGFRRSHDIVYRPVCPSCSACVPVRIPTAAFQPSRSQRRVDRENQGLSFTEVAAHATTEQFRLFTAYQNSRHGDSDMARMSMADFAAMIDEGRAETSLFELREASGRLIGCMLVDRLGDGFSAVYSFYDPRQPRRSLGTFLIMSLIRRACAVGLPYVYLGYWIAHSRKMAYKAKFRPLEALGTEGWFIMPDDSAR</sequence>
<accession>A0ABX2TJ40</accession>
<comment type="catalytic activity">
    <reaction evidence="4">
        <text>N-terminal L-aspartyl-[protein] + L-leucyl-tRNA(Leu) = N-terminal L-leucyl-L-aspartyl-[protein] + tRNA(Leu) + H(+)</text>
        <dbReference type="Rhea" id="RHEA:50420"/>
        <dbReference type="Rhea" id="RHEA-COMP:9613"/>
        <dbReference type="Rhea" id="RHEA-COMP:9622"/>
        <dbReference type="Rhea" id="RHEA-COMP:12669"/>
        <dbReference type="Rhea" id="RHEA-COMP:12674"/>
        <dbReference type="ChEBI" id="CHEBI:15378"/>
        <dbReference type="ChEBI" id="CHEBI:64720"/>
        <dbReference type="ChEBI" id="CHEBI:78442"/>
        <dbReference type="ChEBI" id="CHEBI:78494"/>
        <dbReference type="ChEBI" id="CHEBI:133042"/>
        <dbReference type="EC" id="2.3.2.29"/>
    </reaction>
</comment>
<dbReference type="PANTHER" id="PTHR21367:SF1">
    <property type="entry name" value="ARGINYL-TRNA--PROTEIN TRANSFERASE 1"/>
    <property type="match status" value="1"/>
</dbReference>
<evidence type="ECO:0000256" key="1">
    <source>
        <dbReference type="ARBA" id="ARBA00022490"/>
    </source>
</evidence>
<keyword evidence="9" id="KW-1185">Reference proteome</keyword>
<dbReference type="RefSeq" id="WP_180284447.1">
    <property type="nucleotide sequence ID" value="NZ_JABFDB010000021.1"/>
</dbReference>
<name>A0ABX2TJ40_9PROT</name>
<dbReference type="Pfam" id="PF04376">
    <property type="entry name" value="ATE_N"/>
    <property type="match status" value="1"/>
</dbReference>
<keyword evidence="2 4" id="KW-0808">Transferase</keyword>
<dbReference type="NCBIfam" id="NF002342">
    <property type="entry name" value="PRK01305.1-3"/>
    <property type="match status" value="1"/>
</dbReference>
<evidence type="ECO:0000313" key="9">
    <source>
        <dbReference type="Proteomes" id="UP000584642"/>
    </source>
</evidence>
<dbReference type="InterPro" id="IPR017138">
    <property type="entry name" value="Asp_Glu_LeuTrfase"/>
</dbReference>
<feature type="transmembrane region" description="Helical" evidence="5">
    <location>
        <begin position="191"/>
        <end position="215"/>
    </location>
</feature>
<dbReference type="InterPro" id="IPR007472">
    <property type="entry name" value="N-end_Aminoacyl_Trfase_C"/>
</dbReference>
<evidence type="ECO:0000259" key="6">
    <source>
        <dbReference type="Pfam" id="PF04376"/>
    </source>
</evidence>
<comment type="function">
    <text evidence="4">Functions in the N-end rule pathway of protein degradation where it conjugates Leu from its aminoacyl-tRNA to the N-termini of proteins containing an N-terminal aspartate or glutamate.</text>
</comment>
<comment type="similarity">
    <text evidence="4">Belongs to the R-transferase family. Bpt subfamily.</text>
</comment>
<feature type="domain" description="N-end aminoacyl transferase N-terminal" evidence="6">
    <location>
        <begin position="21"/>
        <end position="90"/>
    </location>
</feature>
<dbReference type="NCBIfam" id="NF002341">
    <property type="entry name" value="PRK01305.1-1"/>
    <property type="match status" value="1"/>
</dbReference>
<evidence type="ECO:0000313" key="8">
    <source>
        <dbReference type="EMBL" id="NYZ22670.1"/>
    </source>
</evidence>
<dbReference type="EC" id="2.3.2.29" evidence="4"/>
<evidence type="ECO:0000256" key="3">
    <source>
        <dbReference type="ARBA" id="ARBA00023315"/>
    </source>
</evidence>
<evidence type="ECO:0000259" key="7">
    <source>
        <dbReference type="Pfam" id="PF04377"/>
    </source>
</evidence>
<dbReference type="Pfam" id="PF04377">
    <property type="entry name" value="ATE_C"/>
    <property type="match status" value="1"/>
</dbReference>
<keyword evidence="5" id="KW-0472">Membrane</keyword>
<protein>
    <recommendedName>
        <fullName evidence="4">Aspartate/glutamate leucyltransferase</fullName>
        <ecNumber evidence="4">2.3.2.29</ecNumber>
    </recommendedName>
</protein>
<dbReference type="InterPro" id="IPR016181">
    <property type="entry name" value="Acyl_CoA_acyltransferase"/>
</dbReference>
<dbReference type="Proteomes" id="UP000584642">
    <property type="component" value="Unassembled WGS sequence"/>
</dbReference>
<comment type="caution">
    <text evidence="8">The sequence shown here is derived from an EMBL/GenBank/DDBJ whole genome shotgun (WGS) entry which is preliminary data.</text>
</comment>
<keyword evidence="5" id="KW-1133">Transmembrane helix</keyword>
<keyword evidence="5" id="KW-0812">Transmembrane</keyword>
<evidence type="ECO:0000256" key="5">
    <source>
        <dbReference type="SAM" id="Phobius"/>
    </source>
</evidence>
<dbReference type="PIRSF" id="PIRSF037208">
    <property type="entry name" value="ATE_pro_prd"/>
    <property type="match status" value="1"/>
</dbReference>
<dbReference type="InterPro" id="IPR030700">
    <property type="entry name" value="N-end_Aminoacyl_Trfase"/>
</dbReference>
<feature type="domain" description="N-end rule aminoacyl transferase C-terminal" evidence="7">
    <location>
        <begin position="110"/>
        <end position="232"/>
    </location>
</feature>
<keyword evidence="3 4" id="KW-0012">Acyltransferase</keyword>
<keyword evidence="1 4" id="KW-0963">Cytoplasm</keyword>
<dbReference type="EMBL" id="JABFDB010000021">
    <property type="protein sequence ID" value="NYZ22670.1"/>
    <property type="molecule type" value="Genomic_DNA"/>
</dbReference>
<dbReference type="SUPFAM" id="SSF55729">
    <property type="entry name" value="Acyl-CoA N-acyltransferases (Nat)"/>
    <property type="match status" value="1"/>
</dbReference>
<reference evidence="8 9" key="1">
    <citation type="submission" date="2020-05" db="EMBL/GenBank/DDBJ databases">
        <title>Azospirillum oleiclasticum sp. nov, a nitrogen-fixing and heavy crude oil-emulsifying bacterium isolated from the crude oil of Yumen Oilfield.</title>
        <authorList>
            <person name="Wu D."/>
            <person name="Cai M."/>
            <person name="Zhang X."/>
        </authorList>
    </citation>
    <scope>NUCLEOTIDE SEQUENCE [LARGE SCALE GENOMIC DNA]</scope>
    <source>
        <strain evidence="8 9">ROY-1-1-2</strain>
    </source>
</reference>